<evidence type="ECO:0000259" key="1">
    <source>
        <dbReference type="Pfam" id="PF04326"/>
    </source>
</evidence>
<dbReference type="InterPro" id="IPR038461">
    <property type="entry name" value="Schlafen_AlbA_2_dom_sf"/>
</dbReference>
<dbReference type="Gene3D" id="3.30.950.30">
    <property type="entry name" value="Schlafen, AAA domain"/>
    <property type="match status" value="1"/>
</dbReference>
<dbReference type="EMBL" id="SPSG01000551">
    <property type="protein sequence ID" value="TFV35609.1"/>
    <property type="molecule type" value="Genomic_DNA"/>
</dbReference>
<keyword evidence="2" id="KW-0547">Nucleotide-binding</keyword>
<protein>
    <submittedName>
        <fullName evidence="2">ATP-binding protein</fullName>
    </submittedName>
</protein>
<reference evidence="2" key="1">
    <citation type="submission" date="2019-03" db="EMBL/GenBank/DDBJ databases">
        <title>Serratia marcescens strain N2 draft genome.</title>
        <authorList>
            <person name="Yassin A."/>
            <person name="El-Kenawy N."/>
            <person name="Youssef N.H."/>
        </authorList>
    </citation>
    <scope>NUCLEOTIDE SEQUENCE [LARGE SCALE GENOMIC DNA]</scope>
    <source>
        <strain evidence="2">N2</strain>
    </source>
</reference>
<dbReference type="GO" id="GO:0005524">
    <property type="term" value="F:ATP binding"/>
    <property type="evidence" value="ECO:0007669"/>
    <property type="project" value="UniProtKB-KW"/>
</dbReference>
<dbReference type="AlphaFoldDB" id="A0A9X8VKT6"/>
<dbReference type="Pfam" id="PF04326">
    <property type="entry name" value="SLFN_AlbA_2"/>
    <property type="match status" value="1"/>
</dbReference>
<feature type="domain" description="Schlafen AlbA-2" evidence="1">
    <location>
        <begin position="41"/>
        <end position="146"/>
    </location>
</feature>
<proteinExistence type="predicted"/>
<dbReference type="RefSeq" id="WP_212562748.1">
    <property type="nucleotide sequence ID" value="NZ_SPSG02000011.1"/>
</dbReference>
<comment type="caution">
    <text evidence="2">The sequence shown here is derived from an EMBL/GenBank/DDBJ whole genome shotgun (WGS) entry which is preliminary data.</text>
</comment>
<accession>A0A9X8VKT6</accession>
<dbReference type="InterPro" id="IPR007421">
    <property type="entry name" value="Schlafen_AlbA_2_dom"/>
</dbReference>
<keyword evidence="2" id="KW-0067">ATP-binding</keyword>
<evidence type="ECO:0000313" key="2">
    <source>
        <dbReference type="EMBL" id="TFV35609.1"/>
    </source>
</evidence>
<gene>
    <name evidence="2" type="ORF">E0L31_04760</name>
</gene>
<sequence length="163" mass="18795">METNYNVSELKNDIYNCIKAGASAVQVLNLLYRNETFVAKESTLWDFKYELNTDNSSLAKVIKLICSFYNSYGGYIIYGVQETIKDKEFLPTKFDIDNIKPAQITSLLENHIDQTIEITFSKTKIKYKNQDFDIGVIHVPYRDKKQSSPAKFIKEAKKNKKNG</sequence>
<name>A0A9X8VKT6_SERMA</name>
<organism evidence="2">
    <name type="scientific">Serratia marcescens</name>
    <dbReference type="NCBI Taxonomy" id="615"/>
    <lineage>
        <taxon>Bacteria</taxon>
        <taxon>Pseudomonadati</taxon>
        <taxon>Pseudomonadota</taxon>
        <taxon>Gammaproteobacteria</taxon>
        <taxon>Enterobacterales</taxon>
        <taxon>Yersiniaceae</taxon>
        <taxon>Serratia</taxon>
    </lineage>
</organism>